<reference evidence="2 3" key="1">
    <citation type="journal article" date="2013" name="PLoS ONE">
        <title>Poles Apart: Arctic and Antarctic Octadecabacter strains Share High Genome Plasticity and a New Type of Xanthorhodopsin.</title>
        <authorList>
            <person name="Vollmers J."/>
            <person name="Voget S."/>
            <person name="Dietrich S."/>
            <person name="Gollnow K."/>
            <person name="Smits M."/>
            <person name="Meyer K."/>
            <person name="Brinkhoff T."/>
            <person name="Simon M."/>
            <person name="Daniel R."/>
        </authorList>
    </citation>
    <scope>NUCLEOTIDE SEQUENCE [LARGE SCALE GENOMIC DNA]</scope>
    <source>
        <strain evidence="2 3">307</strain>
        <plasmid evidence="2">pOA307_63</plasmid>
    </source>
</reference>
<evidence type="ECO:0000256" key="1">
    <source>
        <dbReference type="SAM" id="Phobius"/>
    </source>
</evidence>
<dbReference type="AlphaFoldDB" id="M9RIR8"/>
<dbReference type="Gene3D" id="3.30.70.1320">
    <property type="entry name" value="Multidrug efflux transporter AcrB pore domain like"/>
    <property type="match status" value="1"/>
</dbReference>
<keyword evidence="3" id="KW-1185">Reference proteome</keyword>
<dbReference type="GO" id="GO:0042910">
    <property type="term" value="F:xenobiotic transmembrane transporter activity"/>
    <property type="evidence" value="ECO:0007669"/>
    <property type="project" value="TreeGrafter"/>
</dbReference>
<keyword evidence="1" id="KW-1133">Transmembrane helix</keyword>
<organism evidence="2 3">
    <name type="scientific">Octadecabacter antarcticus 307</name>
    <dbReference type="NCBI Taxonomy" id="391626"/>
    <lineage>
        <taxon>Bacteria</taxon>
        <taxon>Pseudomonadati</taxon>
        <taxon>Pseudomonadota</taxon>
        <taxon>Alphaproteobacteria</taxon>
        <taxon>Rhodobacterales</taxon>
        <taxon>Roseobacteraceae</taxon>
        <taxon>Octadecabacter</taxon>
    </lineage>
</organism>
<geneLocation type="plasmid" evidence="2 3">
    <name>pOA307_63</name>
</geneLocation>
<dbReference type="Gene3D" id="1.20.1640.10">
    <property type="entry name" value="Multidrug efflux transporter AcrB transmembrane domain"/>
    <property type="match status" value="2"/>
</dbReference>
<feature type="transmembrane region" description="Helical" evidence="1">
    <location>
        <begin position="362"/>
        <end position="383"/>
    </location>
</feature>
<feature type="transmembrane region" description="Helical" evidence="1">
    <location>
        <begin position="891"/>
        <end position="913"/>
    </location>
</feature>
<dbReference type="InterPro" id="IPR001036">
    <property type="entry name" value="Acrflvin-R"/>
</dbReference>
<feature type="transmembrane region" description="Helical" evidence="1">
    <location>
        <begin position="389"/>
        <end position="411"/>
    </location>
</feature>
<dbReference type="PRINTS" id="PR00702">
    <property type="entry name" value="ACRIFLAVINRP"/>
</dbReference>
<keyword evidence="1" id="KW-0472">Membrane</keyword>
<feature type="transmembrane region" description="Helical" evidence="1">
    <location>
        <begin position="919"/>
        <end position="941"/>
    </location>
</feature>
<dbReference type="SUPFAM" id="SSF82866">
    <property type="entry name" value="Multidrug efflux transporter AcrB transmembrane domain"/>
    <property type="match status" value="2"/>
</dbReference>
<proteinExistence type="predicted"/>
<dbReference type="eggNOG" id="COG0841">
    <property type="taxonomic scope" value="Bacteria"/>
</dbReference>
<sequence>METLTFRQPRLVALTLLVILAAGMAALFSIGRQEDPTITNLFGSVQTVFPGADPERVETLVTAEIEEALREIAEVDVISSNSNTGISIVSVELGALTPNDEIPRVWADIREALDELTPDLPADALEPEFSTDGGGAFAAIVALSADHDGVPLTIMRRYGDDLAAELRSIPGTEQVELFGIPNEEVLVTLNVEATVALGLDARLVSAAIAAADSKAQSGRVRGANSDFLITVTGEVAALDRLRDVVVLQGADGQTVRLSQIAEITRGAQQPLSELAMHDGQRTILVAAKLQSGLQVDVWAGFVRDVLAEFELTVPGGMTQELVFDQSGYTAERLTEVATNMAIGVSLVVVVLFITLGARSALIVALILPVVTLASLATMMSFGLSIQQMSVTGLIVALGLLVDAGIVMTDDIGQRLRTGVARLEAVKAAVRRLFAPLLASTVTTALSFTPLILLPGGAGDFVGSIAIAVVIMLIWSFIIAVTLTPAIAGWLLPLSDTDGSARKTSRLGRMFAATLTWSIANPFKSVALALVLPVTGILSLPSLEAQFFPGVDRDQFSIEVDMAPGASLARTEATVDALDAVLRSDERIEAVTWVMGRSAPAFYYNIVGGRNNAPGYAQALVLTTSAAATEAVLPELQRTLSETAPDAQVLINGLVQGPPVSAPVELRLIGSDLGQLQQAGDEARRIMAGVDSVTLARSTIGSPAPKASVDVNEATARQLGLDLTGISRQLQAALEGVTGGSLVEGTEQLPIRVRLGDAVRGDLTAISDIPILLPNAAQMVSDGVWPAVPLSAIATTELVPGASSITRRNGERVNIVQGFILRDVLPEEALKQVQAKFDAQGFTVPDGVRLEFGGDSDARANTLGNLFASLPIIITLSIAAIVVTFNSFRLSAIALVVCGLSAGLSLFSLAVFQYPFGLNAIIGVIGSIGVSINAAIIILTGLRDDDAAAGGDKLAIVDVVMGSSRHIVSTTITTFGGFLPLILQGGGFWPPFAMAVAGGVLLSTIVSFYFTPPLFALLYAGRKTRNTEEKQETSDLILLKADMRTAAE</sequence>
<dbReference type="Pfam" id="PF00873">
    <property type="entry name" value="ACR_tran"/>
    <property type="match status" value="1"/>
</dbReference>
<dbReference type="InterPro" id="IPR027463">
    <property type="entry name" value="AcrB_DN_DC_subdom"/>
</dbReference>
<feature type="transmembrane region" description="Helical" evidence="1">
    <location>
        <begin position="962"/>
        <end position="982"/>
    </location>
</feature>
<evidence type="ECO:0000313" key="3">
    <source>
        <dbReference type="Proteomes" id="UP000005307"/>
    </source>
</evidence>
<dbReference type="OrthoDB" id="9798415at2"/>
<dbReference type="Gene3D" id="3.30.2090.10">
    <property type="entry name" value="Multidrug efflux transporter AcrB TolC docking domain, DN and DC subdomains"/>
    <property type="match status" value="2"/>
</dbReference>
<dbReference type="SUPFAM" id="SSF82714">
    <property type="entry name" value="Multidrug efflux transporter AcrB TolC docking domain, DN and DC subdomains"/>
    <property type="match status" value="2"/>
</dbReference>
<dbReference type="HOGENOM" id="CLU_002755_1_2_5"/>
<feature type="transmembrane region" description="Helical" evidence="1">
    <location>
        <begin position="432"/>
        <end position="452"/>
    </location>
</feature>
<feature type="transmembrane region" description="Helical" evidence="1">
    <location>
        <begin position="510"/>
        <end position="531"/>
    </location>
</feature>
<keyword evidence="2" id="KW-0614">Plasmid</keyword>
<feature type="transmembrane region" description="Helical" evidence="1">
    <location>
        <begin position="336"/>
        <end position="355"/>
    </location>
</feature>
<protein>
    <submittedName>
        <fullName evidence="2">RND-family efflux transporter</fullName>
    </submittedName>
</protein>
<dbReference type="SUPFAM" id="SSF82693">
    <property type="entry name" value="Multidrug efflux transporter AcrB pore domain, PN1, PN2, PC1 and PC2 subdomains"/>
    <property type="match status" value="2"/>
</dbReference>
<dbReference type="Gene3D" id="3.30.70.1430">
    <property type="entry name" value="Multidrug efflux transporter AcrB pore domain"/>
    <property type="match status" value="2"/>
</dbReference>
<dbReference type="RefSeq" id="WP_015493513.1">
    <property type="nucleotide sequence ID" value="NC_020907.1"/>
</dbReference>
<feature type="transmembrane region" description="Helical" evidence="1">
    <location>
        <begin position="464"/>
        <end position="490"/>
    </location>
</feature>
<dbReference type="EMBL" id="CP003741">
    <property type="protein sequence ID" value="AGI70271.1"/>
    <property type="molecule type" value="Genomic_DNA"/>
</dbReference>
<keyword evidence="1" id="KW-0812">Transmembrane</keyword>
<feature type="transmembrane region" description="Helical" evidence="1">
    <location>
        <begin position="994"/>
        <end position="1019"/>
    </location>
</feature>
<dbReference type="Proteomes" id="UP000005307">
    <property type="component" value="Plasmid pOA307_63"/>
</dbReference>
<feature type="transmembrane region" description="Helical" evidence="1">
    <location>
        <begin position="865"/>
        <end position="884"/>
    </location>
</feature>
<dbReference type="PANTHER" id="PTHR32063">
    <property type="match status" value="1"/>
</dbReference>
<name>M9RIR8_9RHOB</name>
<dbReference type="PANTHER" id="PTHR32063:SF18">
    <property type="entry name" value="CATION EFFLUX SYSTEM PROTEIN"/>
    <property type="match status" value="1"/>
</dbReference>
<dbReference type="KEGG" id="oat:OAN307_63p00540"/>
<dbReference type="GO" id="GO:0005886">
    <property type="term" value="C:plasma membrane"/>
    <property type="evidence" value="ECO:0007669"/>
    <property type="project" value="TreeGrafter"/>
</dbReference>
<accession>M9RIR8</accession>
<dbReference type="Gene3D" id="3.30.70.1440">
    <property type="entry name" value="Multidrug efflux transporter AcrB pore domain"/>
    <property type="match status" value="1"/>
</dbReference>
<evidence type="ECO:0000313" key="2">
    <source>
        <dbReference type="EMBL" id="AGI70271.1"/>
    </source>
</evidence>
<gene>
    <name evidence="2" type="ORF">OAN307_63p00540</name>
</gene>